<dbReference type="STRING" id="188477.A0A3S1BMH5"/>
<dbReference type="PANTHER" id="PTHR43677:SF4">
    <property type="entry name" value="QUINONE OXIDOREDUCTASE-LIKE PROTEIN 2"/>
    <property type="match status" value="1"/>
</dbReference>
<proteinExistence type="predicted"/>
<dbReference type="PANTHER" id="PTHR43677">
    <property type="entry name" value="SHORT-CHAIN DEHYDROGENASE/REDUCTASE"/>
    <property type="match status" value="1"/>
</dbReference>
<dbReference type="EMBL" id="RQTK01000007">
    <property type="protein sequence ID" value="RUS91702.1"/>
    <property type="molecule type" value="Genomic_DNA"/>
</dbReference>
<sequence>MTTYRAAVCVQIGKALEIQMKPVVTEIEDDQVQVSTHASVVNNADIERCRGQRDDAPGVPFVPGAVAAGIVLAVGEHVTNVKVGDRVVALNYDKLGGMAEQIVVSKDRVFPVPESLNLSQAAGSIVAYSTSMSALEKKARVQKGDFVLVSGASGATGLAIAETAKNIYECQVIAVCRGQQKHDFLLERGFDRVIDRTKGNMVDTVLEMTGGQGVATAVDVVGGDMLIDCLH</sequence>
<accession>A0A3S1BMH5</accession>
<dbReference type="InterPro" id="IPR013149">
    <property type="entry name" value="ADH-like_C"/>
</dbReference>
<dbReference type="InterPro" id="IPR020843">
    <property type="entry name" value="ER"/>
</dbReference>
<dbReference type="InterPro" id="IPR013154">
    <property type="entry name" value="ADH-like_N"/>
</dbReference>
<dbReference type="OrthoDB" id="3509362at2759"/>
<dbReference type="SUPFAM" id="SSF50129">
    <property type="entry name" value="GroES-like"/>
    <property type="match status" value="1"/>
</dbReference>
<dbReference type="Pfam" id="PF08240">
    <property type="entry name" value="ADH_N"/>
    <property type="match status" value="1"/>
</dbReference>
<protein>
    <recommendedName>
        <fullName evidence="1">Enoyl reductase (ER) domain-containing protein</fullName>
    </recommendedName>
</protein>
<dbReference type="InterPro" id="IPR011032">
    <property type="entry name" value="GroES-like_sf"/>
</dbReference>
<dbReference type="SUPFAM" id="SSF51735">
    <property type="entry name" value="NAD(P)-binding Rossmann-fold domains"/>
    <property type="match status" value="1"/>
</dbReference>
<evidence type="ECO:0000313" key="2">
    <source>
        <dbReference type="EMBL" id="RUS91702.1"/>
    </source>
</evidence>
<dbReference type="Gene3D" id="3.40.50.720">
    <property type="entry name" value="NAD(P)-binding Rossmann-like Domain"/>
    <property type="match status" value="1"/>
</dbReference>
<comment type="caution">
    <text evidence="2">The sequence shown here is derived from an EMBL/GenBank/DDBJ whole genome shotgun (WGS) entry which is preliminary data.</text>
</comment>
<evidence type="ECO:0000259" key="1">
    <source>
        <dbReference type="SMART" id="SM00829"/>
    </source>
</evidence>
<dbReference type="AlphaFoldDB" id="A0A3S1BMH5"/>
<dbReference type="InterPro" id="IPR051397">
    <property type="entry name" value="Zn-ADH-like_protein"/>
</dbReference>
<dbReference type="GO" id="GO:0016491">
    <property type="term" value="F:oxidoreductase activity"/>
    <property type="evidence" value="ECO:0007669"/>
    <property type="project" value="InterPro"/>
</dbReference>
<dbReference type="Proteomes" id="UP000271974">
    <property type="component" value="Unassembled WGS sequence"/>
</dbReference>
<dbReference type="SMART" id="SM00829">
    <property type="entry name" value="PKS_ER"/>
    <property type="match status" value="1"/>
</dbReference>
<evidence type="ECO:0000313" key="3">
    <source>
        <dbReference type="Proteomes" id="UP000271974"/>
    </source>
</evidence>
<reference evidence="2 3" key="1">
    <citation type="submission" date="2019-01" db="EMBL/GenBank/DDBJ databases">
        <title>A draft genome assembly of the solar-powered sea slug Elysia chlorotica.</title>
        <authorList>
            <person name="Cai H."/>
            <person name="Li Q."/>
            <person name="Fang X."/>
            <person name="Li J."/>
            <person name="Curtis N.E."/>
            <person name="Altenburger A."/>
            <person name="Shibata T."/>
            <person name="Feng M."/>
            <person name="Maeda T."/>
            <person name="Schwartz J.A."/>
            <person name="Shigenobu S."/>
            <person name="Lundholm N."/>
            <person name="Nishiyama T."/>
            <person name="Yang H."/>
            <person name="Hasebe M."/>
            <person name="Li S."/>
            <person name="Pierce S.K."/>
            <person name="Wang J."/>
        </authorList>
    </citation>
    <scope>NUCLEOTIDE SEQUENCE [LARGE SCALE GENOMIC DNA]</scope>
    <source>
        <strain evidence="2">EC2010</strain>
        <tissue evidence="2">Whole organism of an adult</tissue>
    </source>
</reference>
<feature type="domain" description="Enoyl reductase (ER)" evidence="1">
    <location>
        <begin position="13"/>
        <end position="230"/>
    </location>
</feature>
<organism evidence="2 3">
    <name type="scientific">Elysia chlorotica</name>
    <name type="common">Eastern emerald elysia</name>
    <name type="synonym">Sea slug</name>
    <dbReference type="NCBI Taxonomy" id="188477"/>
    <lineage>
        <taxon>Eukaryota</taxon>
        <taxon>Metazoa</taxon>
        <taxon>Spiralia</taxon>
        <taxon>Lophotrochozoa</taxon>
        <taxon>Mollusca</taxon>
        <taxon>Gastropoda</taxon>
        <taxon>Heterobranchia</taxon>
        <taxon>Euthyneura</taxon>
        <taxon>Panpulmonata</taxon>
        <taxon>Sacoglossa</taxon>
        <taxon>Placobranchoidea</taxon>
        <taxon>Plakobranchidae</taxon>
        <taxon>Elysia</taxon>
    </lineage>
</organism>
<keyword evidence="3" id="KW-1185">Reference proteome</keyword>
<dbReference type="Gene3D" id="3.90.180.10">
    <property type="entry name" value="Medium-chain alcohol dehydrogenases, catalytic domain"/>
    <property type="match status" value="1"/>
</dbReference>
<feature type="non-terminal residue" evidence="2">
    <location>
        <position position="231"/>
    </location>
</feature>
<gene>
    <name evidence="2" type="ORF">EGW08_000528</name>
</gene>
<dbReference type="InterPro" id="IPR036291">
    <property type="entry name" value="NAD(P)-bd_dom_sf"/>
</dbReference>
<dbReference type="Pfam" id="PF00107">
    <property type="entry name" value="ADH_zinc_N"/>
    <property type="match status" value="1"/>
</dbReference>
<name>A0A3S1BMH5_ELYCH</name>